<proteinExistence type="predicted"/>
<dbReference type="InterPro" id="IPR043853">
    <property type="entry name" value="DUF5815"/>
</dbReference>
<sequence length="178" mass="19940">MAEPRVPGGRESELELPCGKVVSTHDDLDLGMREYDCACGASHAVVMDMHPLARFVPEFLEQVLTETIEPADDHEEFTIAHLMGVVIEEFPDKVAVADATEDGAVGFSMAWVTDFDARRLHEIVVELIVELMDHAVSHAEDDEMAAEFEEQMLEFDIGAFVDQYRAERDFEDEHDSAV</sequence>
<evidence type="ECO:0000313" key="1">
    <source>
        <dbReference type="EMBL" id="MBX0305155.1"/>
    </source>
</evidence>
<dbReference type="RefSeq" id="WP_220589344.1">
    <property type="nucleotide sequence ID" value="NZ_RKLQ01000002.1"/>
</dbReference>
<comment type="caution">
    <text evidence="1">The sequence shown here is derived from an EMBL/GenBank/DDBJ whole genome shotgun (WGS) entry which is preliminary data.</text>
</comment>
<protein>
    <submittedName>
        <fullName evidence="1">Uncharacterized protein</fullName>
    </submittedName>
</protein>
<organism evidence="1 2">
    <name type="scientific">Haloarcula salinisoli</name>
    <dbReference type="NCBI Taxonomy" id="2487746"/>
    <lineage>
        <taxon>Archaea</taxon>
        <taxon>Methanobacteriati</taxon>
        <taxon>Methanobacteriota</taxon>
        <taxon>Stenosarchaea group</taxon>
        <taxon>Halobacteria</taxon>
        <taxon>Halobacteriales</taxon>
        <taxon>Haloarculaceae</taxon>
        <taxon>Haloarcula</taxon>
    </lineage>
</organism>
<accession>A0A8J8CE03</accession>
<reference evidence="1" key="1">
    <citation type="submission" date="2021-06" db="EMBL/GenBank/DDBJ databases">
        <title>Halomicroarcula sp. F24A a new haloarchaeum isolated from saline soil.</title>
        <authorList>
            <person name="Duran-Viseras A."/>
            <person name="Sanchez-Porro C."/>
            <person name="Ventosa A."/>
        </authorList>
    </citation>
    <scope>NUCLEOTIDE SEQUENCE</scope>
    <source>
        <strain evidence="1">F24A</strain>
    </source>
</reference>
<dbReference type="Proteomes" id="UP000783863">
    <property type="component" value="Unassembled WGS sequence"/>
</dbReference>
<dbReference type="EMBL" id="RKLQ01000002">
    <property type="protein sequence ID" value="MBX0305155.1"/>
    <property type="molecule type" value="Genomic_DNA"/>
</dbReference>
<gene>
    <name evidence="1" type="ORF">EGD98_15910</name>
</gene>
<evidence type="ECO:0000313" key="2">
    <source>
        <dbReference type="Proteomes" id="UP000783863"/>
    </source>
</evidence>
<dbReference type="Pfam" id="PF19132">
    <property type="entry name" value="DUF5815"/>
    <property type="match status" value="1"/>
</dbReference>
<keyword evidence="2" id="KW-1185">Reference proteome</keyword>
<dbReference type="AlphaFoldDB" id="A0A8J8CE03"/>
<name>A0A8J8CE03_9EURY</name>